<evidence type="ECO:0000256" key="13">
    <source>
        <dbReference type="PIRNR" id="PIRNR004930"/>
    </source>
</evidence>
<dbReference type="GO" id="GO:0003725">
    <property type="term" value="F:double-stranded RNA binding"/>
    <property type="evidence" value="ECO:0007669"/>
    <property type="project" value="UniProtKB-UniRule"/>
</dbReference>
<evidence type="ECO:0000256" key="14">
    <source>
        <dbReference type="PIRSR" id="PIRSR004930-1"/>
    </source>
</evidence>
<feature type="binding site" evidence="14">
    <location>
        <position position="63"/>
    </location>
    <ligand>
        <name>ATP</name>
        <dbReference type="ChEBI" id="CHEBI:30616"/>
    </ligand>
</feature>
<feature type="binding site" evidence="14">
    <location>
        <position position="72"/>
    </location>
    <ligand>
        <name>L-threonine</name>
        <dbReference type="ChEBI" id="CHEBI:57926"/>
    </ligand>
</feature>
<dbReference type="GO" id="GO:0061710">
    <property type="term" value="F:L-threonylcarbamoyladenylate synthase"/>
    <property type="evidence" value="ECO:0007669"/>
    <property type="project" value="UniProtKB-EC"/>
</dbReference>
<keyword evidence="7 13" id="KW-0819">tRNA processing</keyword>
<evidence type="ECO:0000313" key="17">
    <source>
        <dbReference type="Proteomes" id="UP000053881"/>
    </source>
</evidence>
<dbReference type="Gene3D" id="3.40.50.11030">
    <property type="entry name" value="Threonylcarbamoyl-AMP synthase, C-terminal domain"/>
    <property type="match status" value="1"/>
</dbReference>
<keyword evidence="10 13" id="KW-0067">ATP-binding</keyword>
<dbReference type="SUPFAM" id="SSF55821">
    <property type="entry name" value="YrdC/RibB"/>
    <property type="match status" value="1"/>
</dbReference>
<feature type="binding site" evidence="14">
    <location>
        <position position="123"/>
    </location>
    <ligand>
        <name>ATP</name>
        <dbReference type="ChEBI" id="CHEBI:30616"/>
    </ligand>
</feature>
<evidence type="ECO:0000256" key="4">
    <source>
        <dbReference type="ARBA" id="ARBA00015492"/>
    </source>
</evidence>
<dbReference type="GO" id="GO:0005524">
    <property type="term" value="F:ATP binding"/>
    <property type="evidence" value="ECO:0007669"/>
    <property type="project" value="UniProtKB-UniRule"/>
</dbReference>
<feature type="binding site" evidence="14">
    <location>
        <position position="157"/>
    </location>
    <ligand>
        <name>ATP</name>
        <dbReference type="ChEBI" id="CHEBI:30616"/>
    </ligand>
</feature>
<sequence>MNTNYWPVDSNVDNIEGYPRIAEAAQYIRDNQIVAFPTETVYGLGANAHSDEAVAQIFKAKGRPADNPLIVHIAEYQQLEKLVAGISKQAKLLIDAFWPGPLTLIFPKSPGVLSDLVTAGLDTVAIRMPSHPVALALIRASGLPIAAPSANRSGKPSPTTALHVQQDLNGKIAGIVDGGATGVGLVNQRSTVLDCTGEVPVILRPGGITKEELESVVSDKIEIASNLLEKTDAPRAPGMKYKHYSPSAPLYLVDGEVDWIQSLINEKRKQGLKVGVLASSETKQKYQADLILNVGSRKQLDQVAHQLYYTLREFDQSHVDFIYSEVFPQLGVGVAIMNRLEKAAGHHWLIQDKQD</sequence>
<comment type="function">
    <text evidence="13">Required for the formation of a threonylcarbamoyl group on adenosine at position 37 (t(6)A37) in tRNAs that read codons beginning with adenine.</text>
</comment>
<gene>
    <name evidence="16" type="ORF">ACA29_24500</name>
</gene>
<dbReference type="Gene3D" id="3.90.870.10">
    <property type="entry name" value="DHBP synthase"/>
    <property type="match status" value="1"/>
</dbReference>
<evidence type="ECO:0000256" key="10">
    <source>
        <dbReference type="ARBA" id="ARBA00022840"/>
    </source>
</evidence>
<evidence type="ECO:0000256" key="11">
    <source>
        <dbReference type="ARBA" id="ARBA00029774"/>
    </source>
</evidence>
<reference evidence="16 17" key="1">
    <citation type="submission" date="2015-06" db="EMBL/GenBank/DDBJ databases">
        <title>Genome sequencing project of Bacillus galactosidilyticus PL133.</title>
        <authorList>
            <person name="Gaiero J."/>
            <person name="Nicol R."/>
            <person name="Habash M."/>
        </authorList>
    </citation>
    <scope>NUCLEOTIDE SEQUENCE [LARGE SCALE GENOMIC DNA]</scope>
    <source>
        <strain evidence="16 17">PL133</strain>
    </source>
</reference>
<dbReference type="NCBIfam" id="TIGR00057">
    <property type="entry name" value="L-threonylcarbamoyladenylate synthase"/>
    <property type="match status" value="1"/>
</dbReference>
<dbReference type="FunFam" id="3.40.50.11030:FF:000001">
    <property type="entry name" value="Threonylcarbamoyl-AMP synthase"/>
    <property type="match status" value="1"/>
</dbReference>
<dbReference type="Pfam" id="PF03481">
    <property type="entry name" value="Sua5_C"/>
    <property type="match status" value="1"/>
</dbReference>
<name>A0A0Q9XYQ0_9BACI</name>
<keyword evidence="9 13" id="KW-0547">Nucleotide-binding</keyword>
<proteinExistence type="inferred from homology"/>
<dbReference type="PATRIC" id="fig|217031.4.peg.8270"/>
<evidence type="ECO:0000256" key="6">
    <source>
        <dbReference type="ARBA" id="ARBA00022679"/>
    </source>
</evidence>
<feature type="binding site" evidence="14">
    <location>
        <position position="40"/>
    </location>
    <ligand>
        <name>L-threonine</name>
        <dbReference type="ChEBI" id="CHEBI:57926"/>
    </ligand>
</feature>
<comment type="catalytic activity">
    <reaction evidence="12 13">
        <text>L-threonine + hydrogencarbonate + ATP = L-threonylcarbamoyladenylate + diphosphate + H2O</text>
        <dbReference type="Rhea" id="RHEA:36407"/>
        <dbReference type="ChEBI" id="CHEBI:15377"/>
        <dbReference type="ChEBI" id="CHEBI:17544"/>
        <dbReference type="ChEBI" id="CHEBI:30616"/>
        <dbReference type="ChEBI" id="CHEBI:33019"/>
        <dbReference type="ChEBI" id="CHEBI:57926"/>
        <dbReference type="ChEBI" id="CHEBI:73682"/>
        <dbReference type="EC" id="2.7.7.87"/>
    </reaction>
</comment>
<dbReference type="InterPro" id="IPR038385">
    <property type="entry name" value="Sua5/YwlC_C"/>
</dbReference>
<dbReference type="AlphaFoldDB" id="A0A0Q9XYQ0"/>
<comment type="subcellular location">
    <subcellularLocation>
        <location evidence="1 13">Cytoplasm</location>
    </subcellularLocation>
</comment>
<feature type="binding site" evidence="14">
    <location>
        <position position="127"/>
    </location>
    <ligand>
        <name>L-threonine</name>
        <dbReference type="ChEBI" id="CHEBI:57926"/>
    </ligand>
</feature>
<dbReference type="FunFam" id="3.90.870.10:FF:000008">
    <property type="entry name" value="Threonylcarbamoyl-AMP synthase"/>
    <property type="match status" value="1"/>
</dbReference>
<dbReference type="PANTHER" id="PTHR17490">
    <property type="entry name" value="SUA5"/>
    <property type="match status" value="1"/>
</dbReference>
<dbReference type="InterPro" id="IPR050156">
    <property type="entry name" value="TC-AMP_synthase_SUA5"/>
</dbReference>
<dbReference type="InterPro" id="IPR010923">
    <property type="entry name" value="T(6)A37_SUA5"/>
</dbReference>
<evidence type="ECO:0000313" key="16">
    <source>
        <dbReference type="EMBL" id="KRG08776.1"/>
    </source>
</evidence>
<dbReference type="GO" id="GO:0008033">
    <property type="term" value="P:tRNA processing"/>
    <property type="evidence" value="ECO:0007669"/>
    <property type="project" value="UniProtKB-KW"/>
</dbReference>
<dbReference type="GO" id="GO:0000049">
    <property type="term" value="F:tRNA binding"/>
    <property type="evidence" value="ECO:0007669"/>
    <property type="project" value="TreeGrafter"/>
</dbReference>
<evidence type="ECO:0000256" key="12">
    <source>
        <dbReference type="ARBA" id="ARBA00048366"/>
    </source>
</evidence>
<dbReference type="Proteomes" id="UP000053881">
    <property type="component" value="Unassembled WGS sequence"/>
</dbReference>
<comment type="caution">
    <text evidence="16">The sequence shown here is derived from an EMBL/GenBank/DDBJ whole genome shotgun (WGS) entry which is preliminary data.</text>
</comment>
<accession>A0A0Q9XYQ0</accession>
<dbReference type="InterPro" id="IPR005145">
    <property type="entry name" value="Sua5_C"/>
</dbReference>
<dbReference type="PANTHER" id="PTHR17490:SF16">
    <property type="entry name" value="THREONYLCARBAMOYL-AMP SYNTHASE"/>
    <property type="match status" value="1"/>
</dbReference>
<evidence type="ECO:0000256" key="8">
    <source>
        <dbReference type="ARBA" id="ARBA00022695"/>
    </source>
</evidence>
<evidence type="ECO:0000256" key="3">
    <source>
        <dbReference type="ARBA" id="ARBA00012584"/>
    </source>
</evidence>
<feature type="binding site" evidence="14">
    <location>
        <position position="190"/>
    </location>
    <ligand>
        <name>L-threonine</name>
        <dbReference type="ChEBI" id="CHEBI:57926"/>
    </ligand>
</feature>
<feature type="domain" description="YrdC-like" evidence="15">
    <location>
        <begin position="18"/>
        <end position="208"/>
    </location>
</feature>
<dbReference type="EMBL" id="LGPB01000142">
    <property type="protein sequence ID" value="KRG08776.1"/>
    <property type="molecule type" value="Genomic_DNA"/>
</dbReference>
<keyword evidence="6 13" id="KW-0808">Transferase</keyword>
<dbReference type="GO" id="GO:0006450">
    <property type="term" value="P:regulation of translational fidelity"/>
    <property type="evidence" value="ECO:0007669"/>
    <property type="project" value="TreeGrafter"/>
</dbReference>
<dbReference type="InterPro" id="IPR006070">
    <property type="entry name" value="Sua5-like_dom"/>
</dbReference>
<evidence type="ECO:0000256" key="5">
    <source>
        <dbReference type="ARBA" id="ARBA00022490"/>
    </source>
</evidence>
<comment type="similarity">
    <text evidence="2 13">Belongs to the SUA5 family.</text>
</comment>
<dbReference type="PROSITE" id="PS51163">
    <property type="entry name" value="YRDC"/>
    <property type="match status" value="1"/>
</dbReference>
<feature type="binding site" evidence="14">
    <location>
        <position position="147"/>
    </location>
    <ligand>
        <name>L-threonine</name>
        <dbReference type="ChEBI" id="CHEBI:57926"/>
    </ligand>
</feature>
<dbReference type="PIRSF" id="PIRSF004930">
    <property type="entry name" value="Tln_factor_SUA5"/>
    <property type="match status" value="1"/>
</dbReference>
<dbReference type="InterPro" id="IPR017945">
    <property type="entry name" value="DHBP_synth_RibB-like_a/b_dom"/>
</dbReference>
<feature type="binding site" evidence="14">
    <location>
        <position position="244"/>
    </location>
    <ligand>
        <name>ATP</name>
        <dbReference type="ChEBI" id="CHEBI:30616"/>
    </ligand>
</feature>
<feature type="binding site" evidence="14">
    <location>
        <position position="149"/>
    </location>
    <ligand>
        <name>ATP</name>
        <dbReference type="ChEBI" id="CHEBI:30616"/>
    </ligand>
</feature>
<dbReference type="EC" id="2.7.7.87" evidence="3 13"/>
<feature type="binding site" evidence="14">
    <location>
        <position position="204"/>
    </location>
    <ligand>
        <name>ATP</name>
        <dbReference type="ChEBI" id="CHEBI:30616"/>
    </ligand>
</feature>
<dbReference type="Pfam" id="PF01300">
    <property type="entry name" value="Sua5_yciO_yrdC"/>
    <property type="match status" value="1"/>
</dbReference>
<feature type="binding site" evidence="14">
    <location>
        <position position="67"/>
    </location>
    <ligand>
        <name>ATP</name>
        <dbReference type="ChEBI" id="CHEBI:30616"/>
    </ligand>
</feature>
<protein>
    <recommendedName>
        <fullName evidence="4 13">Threonylcarbamoyl-AMP synthase</fullName>
        <shortName evidence="13">TC-AMP synthase</shortName>
        <ecNumber evidence="3 13">2.7.7.87</ecNumber>
    </recommendedName>
    <alternativeName>
        <fullName evidence="11 13">L-threonylcarbamoyladenylate synthase</fullName>
    </alternativeName>
</protein>
<keyword evidence="5 13" id="KW-0963">Cytoplasm</keyword>
<evidence type="ECO:0000259" key="15">
    <source>
        <dbReference type="PROSITE" id="PS51163"/>
    </source>
</evidence>
<dbReference type="GO" id="GO:0005737">
    <property type="term" value="C:cytoplasm"/>
    <property type="evidence" value="ECO:0007669"/>
    <property type="project" value="UniProtKB-SubCell"/>
</dbReference>
<organism evidence="16 17">
    <name type="scientific">Lederbergia galactosidilytica</name>
    <dbReference type="NCBI Taxonomy" id="217031"/>
    <lineage>
        <taxon>Bacteria</taxon>
        <taxon>Bacillati</taxon>
        <taxon>Bacillota</taxon>
        <taxon>Bacilli</taxon>
        <taxon>Bacillales</taxon>
        <taxon>Bacillaceae</taxon>
        <taxon>Lederbergia</taxon>
    </lineage>
</organism>
<evidence type="ECO:0000256" key="1">
    <source>
        <dbReference type="ARBA" id="ARBA00004496"/>
    </source>
</evidence>
<keyword evidence="8 13" id="KW-0548">Nucleotidyltransferase</keyword>
<evidence type="ECO:0000256" key="9">
    <source>
        <dbReference type="ARBA" id="ARBA00022741"/>
    </source>
</evidence>
<evidence type="ECO:0000256" key="7">
    <source>
        <dbReference type="ARBA" id="ARBA00022694"/>
    </source>
</evidence>
<evidence type="ECO:0000256" key="2">
    <source>
        <dbReference type="ARBA" id="ARBA00007663"/>
    </source>
</evidence>